<accession>A0A368F8Z8</accession>
<protein>
    <submittedName>
        <fullName evidence="2">Uncharacterized protein</fullName>
    </submittedName>
</protein>
<gene>
    <name evidence="2" type="ORF">ANCCAN_27616</name>
</gene>
<dbReference type="EMBL" id="JOJR01006585">
    <property type="protein sequence ID" value="RCN26657.1"/>
    <property type="molecule type" value="Genomic_DNA"/>
</dbReference>
<dbReference type="Proteomes" id="UP000252519">
    <property type="component" value="Unassembled WGS sequence"/>
</dbReference>
<feature type="signal peptide" evidence="1">
    <location>
        <begin position="1"/>
        <end position="17"/>
    </location>
</feature>
<dbReference type="AlphaFoldDB" id="A0A368F8Z8"/>
<name>A0A368F8Z8_ANCCA</name>
<keyword evidence="3" id="KW-1185">Reference proteome</keyword>
<evidence type="ECO:0000313" key="3">
    <source>
        <dbReference type="Proteomes" id="UP000252519"/>
    </source>
</evidence>
<comment type="caution">
    <text evidence="2">The sequence shown here is derived from an EMBL/GenBank/DDBJ whole genome shotgun (WGS) entry which is preliminary data.</text>
</comment>
<sequence>MLVHLFLLFFFAGAVNSMIPAEYFRFRRVDFPDFMRDERSRQMSINQLYPVMYQGLGRRK</sequence>
<feature type="chain" id="PRO_5016685912" evidence="1">
    <location>
        <begin position="18"/>
        <end position="60"/>
    </location>
</feature>
<keyword evidence="1" id="KW-0732">Signal</keyword>
<dbReference type="OrthoDB" id="10483990at2759"/>
<proteinExistence type="predicted"/>
<organism evidence="2 3">
    <name type="scientific">Ancylostoma caninum</name>
    <name type="common">Dog hookworm</name>
    <dbReference type="NCBI Taxonomy" id="29170"/>
    <lineage>
        <taxon>Eukaryota</taxon>
        <taxon>Metazoa</taxon>
        <taxon>Ecdysozoa</taxon>
        <taxon>Nematoda</taxon>
        <taxon>Chromadorea</taxon>
        <taxon>Rhabditida</taxon>
        <taxon>Rhabditina</taxon>
        <taxon>Rhabditomorpha</taxon>
        <taxon>Strongyloidea</taxon>
        <taxon>Ancylostomatidae</taxon>
        <taxon>Ancylostomatinae</taxon>
        <taxon>Ancylostoma</taxon>
    </lineage>
</organism>
<reference evidence="2 3" key="1">
    <citation type="submission" date="2014-10" db="EMBL/GenBank/DDBJ databases">
        <title>Draft genome of the hookworm Ancylostoma caninum.</title>
        <authorList>
            <person name="Mitreva M."/>
        </authorList>
    </citation>
    <scope>NUCLEOTIDE SEQUENCE [LARGE SCALE GENOMIC DNA]</scope>
    <source>
        <strain evidence="2 3">Baltimore</strain>
    </source>
</reference>
<evidence type="ECO:0000256" key="1">
    <source>
        <dbReference type="SAM" id="SignalP"/>
    </source>
</evidence>
<evidence type="ECO:0000313" key="2">
    <source>
        <dbReference type="EMBL" id="RCN26657.1"/>
    </source>
</evidence>